<dbReference type="GO" id="GO:0005737">
    <property type="term" value="C:cytoplasm"/>
    <property type="evidence" value="ECO:0007669"/>
    <property type="project" value="UniProtKB-SubCell"/>
</dbReference>
<feature type="compositionally biased region" description="Polar residues" evidence="4">
    <location>
        <begin position="10"/>
        <end position="21"/>
    </location>
</feature>
<accession>A0A1Y2FGI7</accession>
<keyword evidence="3" id="KW-0813">Transport</keyword>
<dbReference type="Gene3D" id="1.20.58.1590">
    <property type="entry name" value="Tethering factor for nuclear proteasome Cut8/Sts1"/>
    <property type="match status" value="1"/>
</dbReference>
<dbReference type="InterPro" id="IPR013868">
    <property type="entry name" value="Cut8/Sts1_fam"/>
</dbReference>
<protein>
    <recommendedName>
        <fullName evidence="3">Tethering factor for nuclear proteasome STS1</fullName>
    </recommendedName>
</protein>
<evidence type="ECO:0000256" key="3">
    <source>
        <dbReference type="RuleBase" id="RU368013"/>
    </source>
</evidence>
<evidence type="ECO:0000256" key="1">
    <source>
        <dbReference type="ARBA" id="ARBA00006199"/>
    </source>
</evidence>
<keyword evidence="3" id="KW-0653">Protein transport</keyword>
<dbReference type="GO" id="GO:0071630">
    <property type="term" value="P:nuclear protein quality control by the ubiquitin-proteasome system"/>
    <property type="evidence" value="ECO:0007669"/>
    <property type="project" value="UniProtKB-UniRule"/>
</dbReference>
<evidence type="ECO:0000256" key="2">
    <source>
        <dbReference type="ARBA" id="ARBA00023242"/>
    </source>
</evidence>
<keyword evidence="3" id="KW-0963">Cytoplasm</keyword>
<dbReference type="InterPro" id="IPR038422">
    <property type="entry name" value="Cut8/Sts1_sf"/>
</dbReference>
<gene>
    <name evidence="5" type="ORF">BCR37DRAFT_379006</name>
</gene>
<dbReference type="GO" id="GO:0031965">
    <property type="term" value="C:nuclear membrane"/>
    <property type="evidence" value="ECO:0007669"/>
    <property type="project" value="TreeGrafter"/>
</dbReference>
<dbReference type="RefSeq" id="XP_040725639.1">
    <property type="nucleotide sequence ID" value="XM_040869168.1"/>
</dbReference>
<dbReference type="Proteomes" id="UP000193685">
    <property type="component" value="Unassembled WGS sequence"/>
</dbReference>
<keyword evidence="2 3" id="KW-0539">Nucleus</keyword>
<dbReference type="OMA" id="DYTPHFL"/>
<dbReference type="GO" id="GO:0031144">
    <property type="term" value="P:proteasome localization"/>
    <property type="evidence" value="ECO:0007669"/>
    <property type="project" value="UniProtKB-UniRule"/>
</dbReference>
<name>A0A1Y2FGI7_PROLT</name>
<dbReference type="PANTHER" id="PTHR28032:SF1">
    <property type="entry name" value="FI02826P"/>
    <property type="match status" value="1"/>
</dbReference>
<feature type="region of interest" description="Disordered" evidence="4">
    <location>
        <begin position="1"/>
        <end position="77"/>
    </location>
</feature>
<evidence type="ECO:0000256" key="4">
    <source>
        <dbReference type="SAM" id="MobiDB-lite"/>
    </source>
</evidence>
<reference evidence="5 6" key="1">
    <citation type="submission" date="2016-07" db="EMBL/GenBank/DDBJ databases">
        <title>Pervasive Adenine N6-methylation of Active Genes in Fungi.</title>
        <authorList>
            <consortium name="DOE Joint Genome Institute"/>
            <person name="Mondo S.J."/>
            <person name="Dannebaum R.O."/>
            <person name="Kuo R.C."/>
            <person name="Labutti K."/>
            <person name="Haridas S."/>
            <person name="Kuo A."/>
            <person name="Salamov A."/>
            <person name="Ahrendt S.R."/>
            <person name="Lipzen A."/>
            <person name="Sullivan W."/>
            <person name="Andreopoulos W.B."/>
            <person name="Clum A."/>
            <person name="Lindquist E."/>
            <person name="Daum C."/>
            <person name="Ramamoorthy G.K."/>
            <person name="Gryganskyi A."/>
            <person name="Culley D."/>
            <person name="Magnuson J.K."/>
            <person name="James T.Y."/>
            <person name="O'Malley M.A."/>
            <person name="Stajich J.E."/>
            <person name="Spatafora J.W."/>
            <person name="Visel A."/>
            <person name="Grigoriev I.V."/>
        </authorList>
    </citation>
    <scope>NUCLEOTIDE SEQUENCE [LARGE SCALE GENOMIC DNA]</scope>
    <source>
        <strain evidence="5 6">12-1054</strain>
    </source>
</reference>
<dbReference type="AlphaFoldDB" id="A0A1Y2FGI7"/>
<dbReference type="Pfam" id="PF08559">
    <property type="entry name" value="Cut8"/>
    <property type="match status" value="1"/>
</dbReference>
<dbReference type="GeneID" id="63785767"/>
<comment type="subunit">
    <text evidence="3">Binds the proteasome.</text>
</comment>
<comment type="caution">
    <text evidence="5">The sequence shown here is derived from an EMBL/GenBank/DDBJ whole genome shotgun (WGS) entry which is preliminary data.</text>
</comment>
<dbReference type="GO" id="GO:0070628">
    <property type="term" value="F:proteasome binding"/>
    <property type="evidence" value="ECO:0007669"/>
    <property type="project" value="TreeGrafter"/>
</dbReference>
<sequence length="297" mass="32382">MESPIHFNPFSPSANSRTNSAGVHHSKRHFSATSPVSRAGKRKRSTDDVDMECAPHAHTTTFSPSNKKTRNLPVGRPLPLPRLLDSLDREGMRDLLKHLCERQPGLSSEVAKQLPRPGVQAALQSLQQLERHIQLAFPFGGDIKGEYAYNRVSPAITQLLEALADYVPSFLPPYEPHALDALAFLDGATGIIARLPEWHNINHMLSKRQAFEEMNGAWTVAFAEAAKRGGGVAALGYLEKLREWNTLSGGLLGEAVSAATQALEWTVGMAPAQQQPMQTWSPHGTYAAAGFGFGMPC</sequence>
<comment type="similarity">
    <text evidence="1 3">Belongs to the cut8/STS1 family.</text>
</comment>
<dbReference type="GO" id="GO:0015031">
    <property type="term" value="P:protein transport"/>
    <property type="evidence" value="ECO:0007669"/>
    <property type="project" value="UniProtKB-UniRule"/>
</dbReference>
<comment type="function">
    <text evidence="3">Involved in ubiquitin-mediated protein degradation. Regulatory factor in the ubiquitin/proteasome pathway that controls the turnover of proteasome substrates. Targets proteasomes to the nucleus and facilitates the degradation of nuclear proteins.</text>
</comment>
<dbReference type="PANTHER" id="PTHR28032">
    <property type="entry name" value="FI02826P"/>
    <property type="match status" value="1"/>
</dbReference>
<comment type="subcellular location">
    <subcellularLocation>
        <location evidence="3">Cytoplasm</location>
    </subcellularLocation>
    <subcellularLocation>
        <location evidence="3">Nucleus</location>
    </subcellularLocation>
</comment>
<dbReference type="OrthoDB" id="10061064at2759"/>
<evidence type="ECO:0000313" key="6">
    <source>
        <dbReference type="Proteomes" id="UP000193685"/>
    </source>
</evidence>
<evidence type="ECO:0000313" key="5">
    <source>
        <dbReference type="EMBL" id="ORY83058.1"/>
    </source>
</evidence>
<dbReference type="STRING" id="56484.A0A1Y2FGI7"/>
<keyword evidence="6" id="KW-1185">Reference proteome</keyword>
<organism evidence="5 6">
    <name type="scientific">Protomyces lactucae-debilis</name>
    <dbReference type="NCBI Taxonomy" id="2754530"/>
    <lineage>
        <taxon>Eukaryota</taxon>
        <taxon>Fungi</taxon>
        <taxon>Dikarya</taxon>
        <taxon>Ascomycota</taxon>
        <taxon>Taphrinomycotina</taxon>
        <taxon>Taphrinomycetes</taxon>
        <taxon>Taphrinales</taxon>
        <taxon>Protomycetaceae</taxon>
        <taxon>Protomyces</taxon>
    </lineage>
</organism>
<proteinExistence type="inferred from homology"/>
<dbReference type="EMBL" id="MCFI01000008">
    <property type="protein sequence ID" value="ORY83058.1"/>
    <property type="molecule type" value="Genomic_DNA"/>
</dbReference>